<feature type="compositionally biased region" description="Acidic residues" evidence="7">
    <location>
        <begin position="283"/>
        <end position="297"/>
    </location>
</feature>
<proteinExistence type="inferred from homology"/>
<sequence length="297" mass="32964">MCDFVRKRLGIICSLFVIVLLLGACGTNDDGNSESAGNDKTWEKIQESGKLVVGTSGTLFAASYYPDGSDELTGYDVEVIREIAKRLDLDVEFKTSDFNNMLASVQNGRIDVAANDIEITDERKEQFAFSEPYKYSYTSMIVRKDDLSGIHSLADLKGKRAGGEASTNHSKVAEQLGAEVVTYSNATNDVYLRDVDNGRTDLIINDYYLQSLALQAFPDFNIMIHPDFKFDQIEQGAILSKDAPELKKQMDKALNEMQEDGTLSKLSEEFYGGADVSQKPDEELPTVDELLEQEGNK</sequence>
<dbReference type="Gene3D" id="3.40.190.10">
    <property type="entry name" value="Periplasmic binding protein-like II"/>
    <property type="match status" value="2"/>
</dbReference>
<keyword evidence="3 8" id="KW-0732">Signal</keyword>
<organism evidence="10 11">
    <name type="scientific">Terribacillus saccharophilus</name>
    <dbReference type="NCBI Taxonomy" id="361277"/>
    <lineage>
        <taxon>Bacteria</taxon>
        <taxon>Bacillati</taxon>
        <taxon>Bacillota</taxon>
        <taxon>Bacilli</taxon>
        <taxon>Bacillales</taxon>
        <taxon>Bacillaceae</taxon>
        <taxon>Terribacillus</taxon>
    </lineage>
</organism>
<evidence type="ECO:0000256" key="5">
    <source>
        <dbReference type="ARBA" id="ARBA00023288"/>
    </source>
</evidence>
<comment type="subcellular location">
    <subcellularLocation>
        <location evidence="1">Cell envelope</location>
    </subcellularLocation>
</comment>
<dbReference type="EMBL" id="FOCD01000007">
    <property type="protein sequence ID" value="SEO12881.1"/>
    <property type="molecule type" value="Genomic_DNA"/>
</dbReference>
<protein>
    <submittedName>
        <fullName evidence="10">Amino acid ABC transporter substrate-binding protein, PAAT family</fullName>
    </submittedName>
</protein>
<accession>A0AAX2EK40</accession>
<dbReference type="PANTHER" id="PTHR35936:SF34">
    <property type="entry name" value="ABC TRANSPORTER EXTRACELLULAR-BINDING PROTEIN YCKB-RELATED"/>
    <property type="match status" value="1"/>
</dbReference>
<dbReference type="InterPro" id="IPR001638">
    <property type="entry name" value="Solute-binding_3/MltF_N"/>
</dbReference>
<dbReference type="SUPFAM" id="SSF53850">
    <property type="entry name" value="Periplasmic binding protein-like II"/>
    <property type="match status" value="1"/>
</dbReference>
<feature type="region of interest" description="Disordered" evidence="7">
    <location>
        <begin position="271"/>
        <end position="297"/>
    </location>
</feature>
<feature type="domain" description="Solute-binding protein family 3/N-terminal" evidence="9">
    <location>
        <begin position="50"/>
        <end position="274"/>
    </location>
</feature>
<evidence type="ECO:0000256" key="3">
    <source>
        <dbReference type="ARBA" id="ARBA00022729"/>
    </source>
</evidence>
<evidence type="ECO:0000256" key="2">
    <source>
        <dbReference type="ARBA" id="ARBA00010333"/>
    </source>
</evidence>
<comment type="similarity">
    <text evidence="2 6">Belongs to the bacterial solute-binding protein 3 family.</text>
</comment>
<evidence type="ECO:0000259" key="9">
    <source>
        <dbReference type="SMART" id="SM00062"/>
    </source>
</evidence>
<evidence type="ECO:0000313" key="11">
    <source>
        <dbReference type="Proteomes" id="UP000199735"/>
    </source>
</evidence>
<comment type="caution">
    <text evidence="10">The sequence shown here is derived from an EMBL/GenBank/DDBJ whole genome shotgun (WGS) entry which is preliminary data.</text>
</comment>
<evidence type="ECO:0000256" key="6">
    <source>
        <dbReference type="RuleBase" id="RU003744"/>
    </source>
</evidence>
<evidence type="ECO:0000256" key="8">
    <source>
        <dbReference type="SAM" id="SignalP"/>
    </source>
</evidence>
<reference evidence="10 11" key="1">
    <citation type="submission" date="2016-10" db="EMBL/GenBank/DDBJ databases">
        <authorList>
            <person name="Varghese N."/>
            <person name="Submissions S."/>
        </authorList>
    </citation>
    <scope>NUCLEOTIDE SEQUENCE [LARGE SCALE GENOMIC DNA]</scope>
    <source>
        <strain evidence="10 11">DSM 21619</strain>
    </source>
</reference>
<evidence type="ECO:0000313" key="10">
    <source>
        <dbReference type="EMBL" id="SEO12881.1"/>
    </source>
</evidence>
<dbReference type="SMART" id="SM00062">
    <property type="entry name" value="PBPb"/>
    <property type="match status" value="1"/>
</dbReference>
<dbReference type="Pfam" id="PF00497">
    <property type="entry name" value="SBP_bac_3"/>
    <property type="match status" value="1"/>
</dbReference>
<evidence type="ECO:0000256" key="1">
    <source>
        <dbReference type="ARBA" id="ARBA00004196"/>
    </source>
</evidence>
<feature type="signal peptide" evidence="8">
    <location>
        <begin position="1"/>
        <end position="24"/>
    </location>
</feature>
<dbReference type="InterPro" id="IPR018313">
    <property type="entry name" value="SBP_3_CS"/>
</dbReference>
<dbReference type="PROSITE" id="PS51257">
    <property type="entry name" value="PROKAR_LIPOPROTEIN"/>
    <property type="match status" value="1"/>
</dbReference>
<evidence type="ECO:0000256" key="7">
    <source>
        <dbReference type="SAM" id="MobiDB-lite"/>
    </source>
</evidence>
<dbReference type="Proteomes" id="UP000199735">
    <property type="component" value="Unassembled WGS sequence"/>
</dbReference>
<name>A0AAX2EK40_9BACI</name>
<dbReference type="PROSITE" id="PS01039">
    <property type="entry name" value="SBP_BACTERIAL_3"/>
    <property type="match status" value="1"/>
</dbReference>
<evidence type="ECO:0000256" key="4">
    <source>
        <dbReference type="ARBA" id="ARBA00023139"/>
    </source>
</evidence>
<keyword evidence="5" id="KW-0449">Lipoprotein</keyword>
<keyword evidence="4" id="KW-0564">Palmitate</keyword>
<dbReference type="GO" id="GO:0030313">
    <property type="term" value="C:cell envelope"/>
    <property type="evidence" value="ECO:0007669"/>
    <property type="project" value="UniProtKB-SubCell"/>
</dbReference>
<dbReference type="AlphaFoldDB" id="A0AAX2EK40"/>
<dbReference type="PANTHER" id="PTHR35936">
    <property type="entry name" value="MEMBRANE-BOUND LYTIC MUREIN TRANSGLYCOSYLASE F"/>
    <property type="match status" value="1"/>
</dbReference>
<gene>
    <name evidence="10" type="ORF">SAMN04489762_3549</name>
</gene>
<feature type="chain" id="PRO_5043813601" evidence="8">
    <location>
        <begin position="25"/>
        <end position="297"/>
    </location>
</feature>